<organism evidence="3 4">
    <name type="scientific">Pseudobacteriovorax antillogorgiicola</name>
    <dbReference type="NCBI Taxonomy" id="1513793"/>
    <lineage>
        <taxon>Bacteria</taxon>
        <taxon>Pseudomonadati</taxon>
        <taxon>Bdellovibrionota</taxon>
        <taxon>Oligoflexia</taxon>
        <taxon>Oligoflexales</taxon>
        <taxon>Pseudobacteriovoracaceae</taxon>
        <taxon>Pseudobacteriovorax</taxon>
    </lineage>
</organism>
<feature type="region of interest" description="Disordered" evidence="1">
    <location>
        <begin position="43"/>
        <end position="82"/>
    </location>
</feature>
<protein>
    <submittedName>
        <fullName evidence="3">Uncharacterized protein</fullName>
    </submittedName>
</protein>
<keyword evidence="4" id="KW-1185">Reference proteome</keyword>
<dbReference type="STRING" id="1513793.SAMN06296036_11514"/>
<gene>
    <name evidence="3" type="ORF">SAMN06296036_11514</name>
</gene>
<feature type="transmembrane region" description="Helical" evidence="2">
    <location>
        <begin position="16"/>
        <end position="33"/>
    </location>
</feature>
<dbReference type="Proteomes" id="UP000192907">
    <property type="component" value="Unassembled WGS sequence"/>
</dbReference>
<reference evidence="4" key="1">
    <citation type="submission" date="2017-04" db="EMBL/GenBank/DDBJ databases">
        <authorList>
            <person name="Varghese N."/>
            <person name="Submissions S."/>
        </authorList>
    </citation>
    <scope>NUCLEOTIDE SEQUENCE [LARGE SCALE GENOMIC DNA]</scope>
    <source>
        <strain evidence="4">RKEM611</strain>
    </source>
</reference>
<keyword evidence="2" id="KW-1133">Transmembrane helix</keyword>
<proteinExistence type="predicted"/>
<evidence type="ECO:0000313" key="3">
    <source>
        <dbReference type="EMBL" id="SMF48912.1"/>
    </source>
</evidence>
<name>A0A1Y6C9F2_9BACT</name>
<sequence>MILEGSDTGRSFLKDTLKILIALIFVAIFYVILTRDEPSEKIEIQSKSQSESRQKNLSDTTVTESVKPLSDKKVTSRNEGISQEDLKDELKRKLDETTEFNQEDVDHIVENLFSESSDSWFVNLLSNFGFDPFDNPIMNGVFGLLPPVEPDKWQSCIVERSQAIDAREGSDACLTAISEEFLEVFLIENDDQITYETTVNSDIISDYALKARNRCKLDFVEVLHLYTSDCI</sequence>
<keyword evidence="2" id="KW-0472">Membrane</keyword>
<feature type="compositionally biased region" description="Basic and acidic residues" evidence="1">
    <location>
        <begin position="43"/>
        <end position="56"/>
    </location>
</feature>
<accession>A0A1Y6C9F2</accession>
<dbReference type="EMBL" id="FWZT01000015">
    <property type="protein sequence ID" value="SMF48912.1"/>
    <property type="molecule type" value="Genomic_DNA"/>
</dbReference>
<evidence type="ECO:0000313" key="4">
    <source>
        <dbReference type="Proteomes" id="UP000192907"/>
    </source>
</evidence>
<evidence type="ECO:0000256" key="2">
    <source>
        <dbReference type="SAM" id="Phobius"/>
    </source>
</evidence>
<keyword evidence="2" id="KW-0812">Transmembrane</keyword>
<dbReference type="AlphaFoldDB" id="A0A1Y6C9F2"/>
<evidence type="ECO:0000256" key="1">
    <source>
        <dbReference type="SAM" id="MobiDB-lite"/>
    </source>
</evidence>